<keyword evidence="3" id="KW-1185">Reference proteome</keyword>
<dbReference type="EMBL" id="LMZQ01000005">
    <property type="protein sequence ID" value="KRT16407.1"/>
    <property type="molecule type" value="Genomic_DNA"/>
</dbReference>
<proteinExistence type="predicted"/>
<evidence type="ECO:0000256" key="1">
    <source>
        <dbReference type="SAM" id="MobiDB-lite"/>
    </source>
</evidence>
<dbReference type="OrthoDB" id="773274at2"/>
<evidence type="ECO:0008006" key="4">
    <source>
        <dbReference type="Google" id="ProtNLM"/>
    </source>
</evidence>
<name>A0A0T5VRA4_9SPHI</name>
<comment type="caution">
    <text evidence="2">The sequence shown here is derived from an EMBL/GenBank/DDBJ whole genome shotgun (WGS) entry which is preliminary data.</text>
</comment>
<organism evidence="2 3">
    <name type="scientific">Pedobacter ginsenosidimutans</name>
    <dbReference type="NCBI Taxonomy" id="687842"/>
    <lineage>
        <taxon>Bacteria</taxon>
        <taxon>Pseudomonadati</taxon>
        <taxon>Bacteroidota</taxon>
        <taxon>Sphingobacteriia</taxon>
        <taxon>Sphingobacteriales</taxon>
        <taxon>Sphingobacteriaceae</taxon>
        <taxon>Pedobacter</taxon>
    </lineage>
</organism>
<dbReference type="STRING" id="687842.ASU31_09580"/>
<evidence type="ECO:0000313" key="2">
    <source>
        <dbReference type="EMBL" id="KRT16407.1"/>
    </source>
</evidence>
<dbReference type="AlphaFoldDB" id="A0A0T5VRA4"/>
<dbReference type="Proteomes" id="UP000051950">
    <property type="component" value="Unassembled WGS sequence"/>
</dbReference>
<gene>
    <name evidence="2" type="ORF">ASU31_09580</name>
</gene>
<feature type="region of interest" description="Disordered" evidence="1">
    <location>
        <begin position="27"/>
        <end position="59"/>
    </location>
</feature>
<sequence length="59" mass="6556">MKNKKLEKRTQFIFKKKTIINLDNDQLRRINGGSNPTGGGHSGNPQCDELKTVNQTVSG</sequence>
<reference evidence="2 3" key="1">
    <citation type="submission" date="2015-11" db="EMBL/GenBank/DDBJ databases">
        <title>Sequence of Pedobacter ginsenosidimutans.</title>
        <authorList>
            <person name="Carson E."/>
            <person name="Keyser V."/>
            <person name="Newman J."/>
            <person name="Miller J."/>
        </authorList>
    </citation>
    <scope>NUCLEOTIDE SEQUENCE [LARGE SCALE GENOMIC DNA]</scope>
    <source>
        <strain evidence="2 3">KACC 14530</strain>
    </source>
</reference>
<evidence type="ECO:0000313" key="3">
    <source>
        <dbReference type="Proteomes" id="UP000051950"/>
    </source>
</evidence>
<dbReference type="RefSeq" id="WP_057932114.1">
    <property type="nucleotide sequence ID" value="NZ_LMZQ01000005.1"/>
</dbReference>
<accession>A0A0T5VRA4</accession>
<protein>
    <recommendedName>
        <fullName evidence="4">Bacteriocin</fullName>
    </recommendedName>
</protein>